<dbReference type="Proteomes" id="UP000239477">
    <property type="component" value="Chromosome"/>
</dbReference>
<dbReference type="CDD" id="cd00397">
    <property type="entry name" value="DNA_BRE_C"/>
    <property type="match status" value="1"/>
</dbReference>
<evidence type="ECO:0000313" key="3">
    <source>
        <dbReference type="EMBL" id="AVJ28146.1"/>
    </source>
</evidence>
<dbReference type="Gene3D" id="1.10.443.10">
    <property type="entry name" value="Intergrase catalytic core"/>
    <property type="match status" value="1"/>
</dbReference>
<feature type="domain" description="Tyr recombinase" evidence="2">
    <location>
        <begin position="191"/>
        <end position="385"/>
    </location>
</feature>
<dbReference type="InterPro" id="IPR013762">
    <property type="entry name" value="Integrase-like_cat_sf"/>
</dbReference>
<dbReference type="InterPro" id="IPR011010">
    <property type="entry name" value="DNA_brk_join_enz"/>
</dbReference>
<dbReference type="OrthoDB" id="8368662at2"/>
<keyword evidence="1" id="KW-0233">DNA recombination</keyword>
<protein>
    <submittedName>
        <fullName evidence="3">Integrase</fullName>
    </submittedName>
</protein>
<dbReference type="AlphaFoldDB" id="A0A2S0I7W8"/>
<organism evidence="3 4">
    <name type="scientific">Achromobacter spanius</name>
    <dbReference type="NCBI Taxonomy" id="217203"/>
    <lineage>
        <taxon>Bacteria</taxon>
        <taxon>Pseudomonadati</taxon>
        <taxon>Pseudomonadota</taxon>
        <taxon>Betaproteobacteria</taxon>
        <taxon>Burkholderiales</taxon>
        <taxon>Alcaligenaceae</taxon>
        <taxon>Achromobacter</taxon>
    </lineage>
</organism>
<evidence type="ECO:0000256" key="1">
    <source>
        <dbReference type="ARBA" id="ARBA00023172"/>
    </source>
</evidence>
<dbReference type="GO" id="GO:0003677">
    <property type="term" value="F:DNA binding"/>
    <property type="evidence" value="ECO:0007669"/>
    <property type="project" value="InterPro"/>
</dbReference>
<proteinExistence type="predicted"/>
<gene>
    <name evidence="3" type="ORF">CLM73_14025</name>
</gene>
<sequence>MITRTRSRRAVQQVQEDVIEKLCFTLSDLPSIIRYRDDFDDTLRAIRAPVELPAFELSINGRRVNVDFSGWGEHCAFIFKHVFVFVLGEDLSVSTAASYIFSAHHLTEADVMALLRAGPTGVGPVWVDLRARCLPAGAYICAKYLLHLLCVHRLFGWSIEHRMYIRTALPLPARDPYAGIRSGDVFLSAGEEAAILRHLDEIASVLATPSAQSLSFDDICDAGMLTCAYQFGMRPIQISMLAERNVRIWQDVPEGPPTVHLTFHMAKQRSDSKRIPLTRRLKREWSPIFVAVKARRGLRNDAPVARYFPVQSSYEAGSRIASLVRKLIKSQDLGSATDLRHTAAQRLVDAGASHEELAEFLGHSDARTGLVYFATSASHAERVNRALGASDIYRRVAKIAHDRFISHEELTQLKGDQQIAGVPHGILIAGIGGCTSGQPACPYNPVMSCYGCGKFLPLHDKTMHEHVLLSMREVVLFFEQSSRGDTQSPTYLQLQRTIAGIQAVLAELEDENR</sequence>
<dbReference type="EMBL" id="CP023270">
    <property type="protein sequence ID" value="AVJ28146.1"/>
    <property type="molecule type" value="Genomic_DNA"/>
</dbReference>
<reference evidence="3 4" key="1">
    <citation type="submission" date="2017-09" db="EMBL/GenBank/DDBJ databases">
        <title>Genomic, metabolic, and phenotypic characteristics of bacterial isolates from the natural microbiome of the model nematode Caenorhabditis elegans.</title>
        <authorList>
            <person name="Zimmermann J."/>
            <person name="Obeng N."/>
            <person name="Yang W."/>
            <person name="Obeng O."/>
            <person name="Kissoyan K."/>
            <person name="Pees B."/>
            <person name="Dirksen P."/>
            <person name="Hoppner M."/>
            <person name="Franke A."/>
            <person name="Rosenstiel P."/>
            <person name="Leippe M."/>
            <person name="Dierking K."/>
            <person name="Kaleta C."/>
            <person name="Schulenburg H."/>
        </authorList>
    </citation>
    <scope>NUCLEOTIDE SEQUENCE [LARGE SCALE GENOMIC DNA]</scope>
    <source>
        <strain evidence="3 4">MYb73</strain>
    </source>
</reference>
<dbReference type="GO" id="GO:0015074">
    <property type="term" value="P:DNA integration"/>
    <property type="evidence" value="ECO:0007669"/>
    <property type="project" value="InterPro"/>
</dbReference>
<name>A0A2S0I7W8_9BURK</name>
<accession>A0A2S0I7W8</accession>
<dbReference type="SUPFAM" id="SSF56349">
    <property type="entry name" value="DNA breaking-rejoining enzymes"/>
    <property type="match status" value="1"/>
</dbReference>
<dbReference type="PROSITE" id="PS51898">
    <property type="entry name" value="TYR_RECOMBINASE"/>
    <property type="match status" value="1"/>
</dbReference>
<dbReference type="InterPro" id="IPR002104">
    <property type="entry name" value="Integrase_catalytic"/>
</dbReference>
<evidence type="ECO:0000259" key="2">
    <source>
        <dbReference type="PROSITE" id="PS51898"/>
    </source>
</evidence>
<keyword evidence="4" id="KW-1185">Reference proteome</keyword>
<evidence type="ECO:0000313" key="4">
    <source>
        <dbReference type="Proteomes" id="UP000239477"/>
    </source>
</evidence>
<dbReference type="GO" id="GO:0006310">
    <property type="term" value="P:DNA recombination"/>
    <property type="evidence" value="ECO:0007669"/>
    <property type="project" value="UniProtKB-KW"/>
</dbReference>